<feature type="region of interest" description="Disordered" evidence="1">
    <location>
        <begin position="66"/>
        <end position="93"/>
    </location>
</feature>
<dbReference type="EMBL" id="LWCA01000124">
    <property type="protein sequence ID" value="OAF70661.1"/>
    <property type="molecule type" value="Genomic_DNA"/>
</dbReference>
<feature type="region of interest" description="Disordered" evidence="1">
    <location>
        <begin position="14"/>
        <end position="42"/>
    </location>
</feature>
<gene>
    <name evidence="2" type="ORF">A3Q56_01576</name>
</gene>
<proteinExistence type="predicted"/>
<accession>A0A177BAV2</accession>
<protein>
    <submittedName>
        <fullName evidence="2">Uncharacterized protein</fullName>
    </submittedName>
</protein>
<keyword evidence="3" id="KW-1185">Reference proteome</keyword>
<feature type="compositionally biased region" description="Low complexity" evidence="1">
    <location>
        <begin position="66"/>
        <end position="80"/>
    </location>
</feature>
<evidence type="ECO:0000313" key="2">
    <source>
        <dbReference type="EMBL" id="OAF70661.1"/>
    </source>
</evidence>
<dbReference type="AlphaFoldDB" id="A0A177BAV2"/>
<sequence>MPIIPNFEEIIDKEDNSDCSNESDSYKYTPLVNDDVDSSDENECCTNLNENNIDINILKAFMVIPSSQNTNDSDQDSTNSVQPKTKPSHIKSINNKYSNITLPKVKLNNTEQHCESYDEGMYLCALID</sequence>
<name>A0A177BAV2_9BILA</name>
<dbReference type="Proteomes" id="UP000078046">
    <property type="component" value="Unassembled WGS sequence"/>
</dbReference>
<organism evidence="2 3">
    <name type="scientific">Intoshia linei</name>
    <dbReference type="NCBI Taxonomy" id="1819745"/>
    <lineage>
        <taxon>Eukaryota</taxon>
        <taxon>Metazoa</taxon>
        <taxon>Spiralia</taxon>
        <taxon>Lophotrochozoa</taxon>
        <taxon>Mesozoa</taxon>
        <taxon>Orthonectida</taxon>
        <taxon>Rhopaluridae</taxon>
        <taxon>Intoshia</taxon>
    </lineage>
</organism>
<comment type="caution">
    <text evidence="2">The sequence shown here is derived from an EMBL/GenBank/DDBJ whole genome shotgun (WGS) entry which is preliminary data.</text>
</comment>
<reference evidence="2 3" key="1">
    <citation type="submission" date="2016-04" db="EMBL/GenBank/DDBJ databases">
        <title>The genome of Intoshia linei affirms orthonectids as highly simplified spiralians.</title>
        <authorList>
            <person name="Mikhailov K.V."/>
            <person name="Slusarev G.S."/>
            <person name="Nikitin M.A."/>
            <person name="Logacheva M.D."/>
            <person name="Penin A."/>
            <person name="Aleoshin V."/>
            <person name="Panchin Y.V."/>
        </authorList>
    </citation>
    <scope>NUCLEOTIDE SEQUENCE [LARGE SCALE GENOMIC DNA]</scope>
    <source>
        <strain evidence="2">Intl2013</strain>
        <tissue evidence="2">Whole animal</tissue>
    </source>
</reference>
<evidence type="ECO:0000256" key="1">
    <source>
        <dbReference type="SAM" id="MobiDB-lite"/>
    </source>
</evidence>
<feature type="compositionally biased region" description="Polar residues" evidence="1">
    <location>
        <begin position="81"/>
        <end position="93"/>
    </location>
</feature>
<evidence type="ECO:0000313" key="3">
    <source>
        <dbReference type="Proteomes" id="UP000078046"/>
    </source>
</evidence>